<organism evidence="8 9">
    <name type="scientific">Halolamina salina</name>
    <dbReference type="NCBI Taxonomy" id="1220023"/>
    <lineage>
        <taxon>Archaea</taxon>
        <taxon>Methanobacteriati</taxon>
        <taxon>Methanobacteriota</taxon>
        <taxon>Stenosarchaea group</taxon>
        <taxon>Halobacteria</taxon>
        <taxon>Halobacteriales</taxon>
        <taxon>Haloferacaceae</taxon>
    </lineage>
</organism>
<evidence type="ECO:0000259" key="7">
    <source>
        <dbReference type="Pfam" id="PF00924"/>
    </source>
</evidence>
<feature type="compositionally biased region" description="Acidic residues" evidence="5">
    <location>
        <begin position="182"/>
        <end position="217"/>
    </location>
</feature>
<accession>A0ABD6B3V5</accession>
<evidence type="ECO:0000256" key="2">
    <source>
        <dbReference type="ARBA" id="ARBA00022692"/>
    </source>
</evidence>
<sequence length="217" mass="23276">MLSLQFGVVQEGIDRFIEGIAGAIPRVLSGIVFILIAAVLAKVVMTIVRVALRRTLPKESDVYRQFVSTIVAAFLWFGIGLSFLSIVGLDQIAASMGTAAGFLALGVSYSLSSMIADAVAGVYLLRDPDFMPGDRVKVGEVSGTVTSIELRKTRFRDENDDTVVRGNAEIEKKWTKLKQADDEATGESDGEATGEFDDEAAAESDDEAAEESDDETA</sequence>
<dbReference type="SUPFAM" id="SSF50182">
    <property type="entry name" value="Sm-like ribonucleoproteins"/>
    <property type="match status" value="1"/>
</dbReference>
<proteinExistence type="predicted"/>
<name>A0ABD6B3V5_9EURY</name>
<dbReference type="InterPro" id="IPR045275">
    <property type="entry name" value="MscS_archaea/bacteria_type"/>
</dbReference>
<evidence type="ECO:0000256" key="1">
    <source>
        <dbReference type="ARBA" id="ARBA00004370"/>
    </source>
</evidence>
<evidence type="ECO:0000313" key="9">
    <source>
        <dbReference type="Proteomes" id="UP001597111"/>
    </source>
</evidence>
<comment type="caution">
    <text evidence="8">The sequence shown here is derived from an EMBL/GenBank/DDBJ whole genome shotgun (WGS) entry which is preliminary data.</text>
</comment>
<evidence type="ECO:0000313" key="8">
    <source>
        <dbReference type="EMBL" id="MFD1525166.1"/>
    </source>
</evidence>
<dbReference type="EMBL" id="JBHUDH010000019">
    <property type="protein sequence ID" value="MFD1525166.1"/>
    <property type="molecule type" value="Genomic_DNA"/>
</dbReference>
<dbReference type="Pfam" id="PF05552">
    <property type="entry name" value="MS_channel_1st_1"/>
    <property type="match status" value="1"/>
</dbReference>
<reference evidence="8 9" key="1">
    <citation type="journal article" date="2019" name="Int. J. Syst. Evol. Microbiol.">
        <title>The Global Catalogue of Microorganisms (GCM) 10K type strain sequencing project: providing services to taxonomists for standard genome sequencing and annotation.</title>
        <authorList>
            <consortium name="The Broad Institute Genomics Platform"/>
            <consortium name="The Broad Institute Genome Sequencing Center for Infectious Disease"/>
            <person name="Wu L."/>
            <person name="Ma J."/>
        </authorList>
    </citation>
    <scope>NUCLEOTIDE SEQUENCE [LARGE SCALE GENOMIC DNA]</scope>
    <source>
        <strain evidence="8 9">CGMCC 1.12285</strain>
    </source>
</reference>
<feature type="transmembrane region" description="Helical" evidence="6">
    <location>
        <begin position="66"/>
        <end position="87"/>
    </location>
</feature>
<keyword evidence="2 6" id="KW-0812">Transmembrane</keyword>
<feature type="transmembrane region" description="Helical" evidence="6">
    <location>
        <begin position="99"/>
        <end position="125"/>
    </location>
</feature>
<evidence type="ECO:0000256" key="3">
    <source>
        <dbReference type="ARBA" id="ARBA00022989"/>
    </source>
</evidence>
<evidence type="ECO:0000256" key="5">
    <source>
        <dbReference type="SAM" id="MobiDB-lite"/>
    </source>
</evidence>
<dbReference type="PANTHER" id="PTHR30221:SF1">
    <property type="entry name" value="SMALL-CONDUCTANCE MECHANOSENSITIVE CHANNEL"/>
    <property type="match status" value="1"/>
</dbReference>
<feature type="transmembrane region" description="Helical" evidence="6">
    <location>
        <begin position="20"/>
        <end position="45"/>
    </location>
</feature>
<dbReference type="InterPro" id="IPR023408">
    <property type="entry name" value="MscS_beta-dom_sf"/>
</dbReference>
<keyword evidence="9" id="KW-1185">Reference proteome</keyword>
<dbReference type="Pfam" id="PF00924">
    <property type="entry name" value="MS_channel_2nd"/>
    <property type="match status" value="1"/>
</dbReference>
<dbReference type="AlphaFoldDB" id="A0ABD6B3V5"/>
<evidence type="ECO:0000256" key="6">
    <source>
        <dbReference type="SAM" id="Phobius"/>
    </source>
</evidence>
<gene>
    <name evidence="8" type="ORF">ACFR9S_02450</name>
</gene>
<dbReference type="PANTHER" id="PTHR30221">
    <property type="entry name" value="SMALL-CONDUCTANCE MECHANOSENSITIVE CHANNEL"/>
    <property type="match status" value="1"/>
</dbReference>
<dbReference type="Gene3D" id="1.10.287.1260">
    <property type="match status" value="1"/>
</dbReference>
<evidence type="ECO:0000256" key="4">
    <source>
        <dbReference type="ARBA" id="ARBA00023136"/>
    </source>
</evidence>
<feature type="region of interest" description="Disordered" evidence="5">
    <location>
        <begin position="175"/>
        <end position="217"/>
    </location>
</feature>
<dbReference type="Proteomes" id="UP001597111">
    <property type="component" value="Unassembled WGS sequence"/>
</dbReference>
<feature type="domain" description="Mechanosensitive ion channel MscS" evidence="7">
    <location>
        <begin position="114"/>
        <end position="168"/>
    </location>
</feature>
<dbReference type="InterPro" id="IPR006685">
    <property type="entry name" value="MscS_channel_2nd"/>
</dbReference>
<dbReference type="RefSeq" id="WP_379732272.1">
    <property type="nucleotide sequence ID" value="NZ_JBHSWZ010000252.1"/>
</dbReference>
<dbReference type="GO" id="GO:0016020">
    <property type="term" value="C:membrane"/>
    <property type="evidence" value="ECO:0007669"/>
    <property type="project" value="UniProtKB-SubCell"/>
</dbReference>
<keyword evidence="3 6" id="KW-1133">Transmembrane helix</keyword>
<comment type="subcellular location">
    <subcellularLocation>
        <location evidence="1">Membrane</location>
    </subcellularLocation>
</comment>
<protein>
    <submittedName>
        <fullName evidence="8">Mechanosensitive ion channel domain-containing protein</fullName>
    </submittedName>
</protein>
<dbReference type="InterPro" id="IPR008910">
    <property type="entry name" value="MSC_TM_helix"/>
</dbReference>
<dbReference type="InterPro" id="IPR010920">
    <property type="entry name" value="LSM_dom_sf"/>
</dbReference>
<keyword evidence="4 6" id="KW-0472">Membrane</keyword>
<dbReference type="Gene3D" id="2.30.30.60">
    <property type="match status" value="1"/>
</dbReference>